<dbReference type="Pfam" id="PF01657">
    <property type="entry name" value="Stress-antifung"/>
    <property type="match status" value="2"/>
</dbReference>
<evidence type="ECO:0000256" key="3">
    <source>
        <dbReference type="ARBA" id="ARBA00022729"/>
    </source>
</evidence>
<keyword evidence="8" id="KW-0675">Receptor</keyword>
<dbReference type="InterPro" id="IPR011009">
    <property type="entry name" value="Kinase-like_dom_sf"/>
</dbReference>
<feature type="chain" id="PRO_5005594872" description="Protein kinase domain-containing protein" evidence="11">
    <location>
        <begin position="32"/>
        <end position="676"/>
    </location>
</feature>
<dbReference type="AlphaFoldDB" id="A0A0L9TQC4"/>
<keyword evidence="9" id="KW-0325">Glycoprotein</keyword>
<keyword evidence="10" id="KW-0472">Membrane</keyword>
<keyword evidence="3 11" id="KW-0732">Signal</keyword>
<keyword evidence="1" id="KW-0723">Serine/threonine-protein kinase</keyword>
<keyword evidence="6" id="KW-0418">Kinase</keyword>
<keyword evidence="2" id="KW-0808">Transferase</keyword>
<dbReference type="SMART" id="SM00220">
    <property type="entry name" value="S_TKc"/>
    <property type="match status" value="1"/>
</dbReference>
<evidence type="ECO:0000256" key="7">
    <source>
        <dbReference type="ARBA" id="ARBA00022840"/>
    </source>
</evidence>
<feature type="transmembrane region" description="Helical" evidence="10">
    <location>
        <begin position="259"/>
        <end position="284"/>
    </location>
</feature>
<organism evidence="14 15">
    <name type="scientific">Phaseolus angularis</name>
    <name type="common">Azuki bean</name>
    <name type="synonym">Vigna angularis</name>
    <dbReference type="NCBI Taxonomy" id="3914"/>
    <lineage>
        <taxon>Eukaryota</taxon>
        <taxon>Viridiplantae</taxon>
        <taxon>Streptophyta</taxon>
        <taxon>Embryophyta</taxon>
        <taxon>Tracheophyta</taxon>
        <taxon>Spermatophyta</taxon>
        <taxon>Magnoliopsida</taxon>
        <taxon>eudicotyledons</taxon>
        <taxon>Gunneridae</taxon>
        <taxon>Pentapetalae</taxon>
        <taxon>rosids</taxon>
        <taxon>fabids</taxon>
        <taxon>Fabales</taxon>
        <taxon>Fabaceae</taxon>
        <taxon>Papilionoideae</taxon>
        <taxon>50 kb inversion clade</taxon>
        <taxon>NPAAA clade</taxon>
        <taxon>indigoferoid/millettioid clade</taxon>
        <taxon>Phaseoleae</taxon>
        <taxon>Vigna</taxon>
    </lineage>
</organism>
<evidence type="ECO:0000256" key="4">
    <source>
        <dbReference type="ARBA" id="ARBA00022737"/>
    </source>
</evidence>
<dbReference type="PANTHER" id="PTHR47973">
    <property type="entry name" value="CYSTEINE-RICH RECEPTOR-LIKE PROTEIN KINASE 3"/>
    <property type="match status" value="1"/>
</dbReference>
<evidence type="ECO:0000259" key="12">
    <source>
        <dbReference type="PROSITE" id="PS50011"/>
    </source>
</evidence>
<evidence type="ECO:0000256" key="6">
    <source>
        <dbReference type="ARBA" id="ARBA00022777"/>
    </source>
</evidence>
<keyword evidence="10" id="KW-1133">Transmembrane helix</keyword>
<evidence type="ECO:0000313" key="14">
    <source>
        <dbReference type="EMBL" id="KOM32788.1"/>
    </source>
</evidence>
<evidence type="ECO:0000256" key="9">
    <source>
        <dbReference type="ARBA" id="ARBA00023180"/>
    </source>
</evidence>
<dbReference type="Gene3D" id="1.10.510.10">
    <property type="entry name" value="Transferase(Phosphotransferase) domain 1"/>
    <property type="match status" value="1"/>
</dbReference>
<dbReference type="GO" id="GO:0004674">
    <property type="term" value="F:protein serine/threonine kinase activity"/>
    <property type="evidence" value="ECO:0007669"/>
    <property type="project" value="UniProtKB-KW"/>
</dbReference>
<dbReference type="PROSITE" id="PS00108">
    <property type="entry name" value="PROTEIN_KINASE_ST"/>
    <property type="match status" value="1"/>
</dbReference>
<feature type="domain" description="Gnk2-homologous" evidence="13">
    <location>
        <begin position="140"/>
        <end position="237"/>
    </location>
</feature>
<evidence type="ECO:0000256" key="11">
    <source>
        <dbReference type="SAM" id="SignalP"/>
    </source>
</evidence>
<evidence type="ECO:0000256" key="2">
    <source>
        <dbReference type="ARBA" id="ARBA00022679"/>
    </source>
</evidence>
<name>A0A0L9TQC4_PHAAN</name>
<dbReference type="PROSITE" id="PS50011">
    <property type="entry name" value="PROTEIN_KINASE_DOM"/>
    <property type="match status" value="1"/>
</dbReference>
<keyword evidence="4" id="KW-0677">Repeat</keyword>
<accession>A0A0L9TQC4</accession>
<dbReference type="PROSITE" id="PS51473">
    <property type="entry name" value="GNK2"/>
    <property type="match status" value="2"/>
</dbReference>
<dbReference type="InterPro" id="IPR001245">
    <property type="entry name" value="Ser-Thr/Tyr_kinase_cat_dom"/>
</dbReference>
<dbReference type="Gene3D" id="3.30.430.20">
    <property type="entry name" value="Gnk2 domain, C-X8-C-X2-C motif"/>
    <property type="match status" value="2"/>
</dbReference>
<evidence type="ECO:0000256" key="8">
    <source>
        <dbReference type="ARBA" id="ARBA00023170"/>
    </source>
</evidence>
<dbReference type="InterPro" id="IPR000719">
    <property type="entry name" value="Prot_kinase_dom"/>
</dbReference>
<dbReference type="CDD" id="cd23509">
    <property type="entry name" value="Gnk2-like"/>
    <property type="match status" value="2"/>
</dbReference>
<dbReference type="OMA" id="ICENSPW"/>
<evidence type="ECO:0000259" key="13">
    <source>
        <dbReference type="PROSITE" id="PS51473"/>
    </source>
</evidence>
<proteinExistence type="predicted"/>
<dbReference type="CDD" id="cd14066">
    <property type="entry name" value="STKc_IRAK"/>
    <property type="match status" value="1"/>
</dbReference>
<feature type="domain" description="Gnk2-homologous" evidence="13">
    <location>
        <begin position="34"/>
        <end position="135"/>
    </location>
</feature>
<feature type="domain" description="Protein kinase" evidence="12">
    <location>
        <begin position="323"/>
        <end position="607"/>
    </location>
</feature>
<evidence type="ECO:0000256" key="10">
    <source>
        <dbReference type="SAM" id="Phobius"/>
    </source>
</evidence>
<keyword evidence="7" id="KW-0067">ATP-binding</keyword>
<reference evidence="15" key="1">
    <citation type="journal article" date="2015" name="Proc. Natl. Acad. Sci. U.S.A.">
        <title>Genome sequencing of adzuki bean (Vigna angularis) provides insight into high starch and low fat accumulation and domestication.</title>
        <authorList>
            <person name="Yang K."/>
            <person name="Tian Z."/>
            <person name="Chen C."/>
            <person name="Luo L."/>
            <person name="Zhao B."/>
            <person name="Wang Z."/>
            <person name="Yu L."/>
            <person name="Li Y."/>
            <person name="Sun Y."/>
            <person name="Li W."/>
            <person name="Chen Y."/>
            <person name="Li Y."/>
            <person name="Zhang Y."/>
            <person name="Ai D."/>
            <person name="Zhao J."/>
            <person name="Shang C."/>
            <person name="Ma Y."/>
            <person name="Wu B."/>
            <person name="Wang M."/>
            <person name="Gao L."/>
            <person name="Sun D."/>
            <person name="Zhang P."/>
            <person name="Guo F."/>
            <person name="Wang W."/>
            <person name="Li Y."/>
            <person name="Wang J."/>
            <person name="Varshney R.K."/>
            <person name="Wang J."/>
            <person name="Ling H.Q."/>
            <person name="Wan P."/>
        </authorList>
    </citation>
    <scope>NUCLEOTIDE SEQUENCE</scope>
    <source>
        <strain evidence="15">cv. Jingnong 6</strain>
    </source>
</reference>
<feature type="signal peptide" evidence="11">
    <location>
        <begin position="1"/>
        <end position="31"/>
    </location>
</feature>
<dbReference type="Pfam" id="PF07714">
    <property type="entry name" value="PK_Tyr_Ser-Thr"/>
    <property type="match status" value="1"/>
</dbReference>
<evidence type="ECO:0000313" key="15">
    <source>
        <dbReference type="Proteomes" id="UP000053144"/>
    </source>
</evidence>
<dbReference type="GO" id="GO:0005524">
    <property type="term" value="F:ATP binding"/>
    <property type="evidence" value="ECO:0007669"/>
    <property type="project" value="UniProtKB-KW"/>
</dbReference>
<dbReference type="Proteomes" id="UP000053144">
    <property type="component" value="Chromosome 1"/>
</dbReference>
<dbReference type="InterPro" id="IPR052059">
    <property type="entry name" value="CR_Ser/Thr_kinase"/>
</dbReference>
<dbReference type="EMBL" id="CM003371">
    <property type="protein sequence ID" value="KOM32788.1"/>
    <property type="molecule type" value="Genomic_DNA"/>
</dbReference>
<evidence type="ECO:0000256" key="5">
    <source>
        <dbReference type="ARBA" id="ARBA00022741"/>
    </source>
</evidence>
<keyword evidence="10" id="KW-0812">Transmembrane</keyword>
<dbReference type="FunFam" id="1.10.510.10:FF:000336">
    <property type="entry name" value="Cysteine-rich receptor-like protein kinase 2"/>
    <property type="match status" value="1"/>
</dbReference>
<dbReference type="Gene3D" id="3.30.200.20">
    <property type="entry name" value="Phosphorylase Kinase, domain 1"/>
    <property type="match status" value="1"/>
</dbReference>
<protein>
    <recommendedName>
        <fullName evidence="16">Protein kinase domain-containing protein</fullName>
    </recommendedName>
</protein>
<dbReference type="InterPro" id="IPR038408">
    <property type="entry name" value="GNK2_sf"/>
</dbReference>
<evidence type="ECO:0008006" key="16">
    <source>
        <dbReference type="Google" id="ProtNLM"/>
    </source>
</evidence>
<dbReference type="SUPFAM" id="SSF56112">
    <property type="entry name" value="Protein kinase-like (PK-like)"/>
    <property type="match status" value="1"/>
</dbReference>
<dbReference type="InterPro" id="IPR008271">
    <property type="entry name" value="Ser/Thr_kinase_AS"/>
</dbReference>
<sequence length="676" mass="73402">MVQFFNVPENLISCLCLMLLSSSLLIPRAGCSGTGIRETGLTCGDYENPESSASNFMAIMDMVSFQVKERGWGAQTLLGSGPPMYALAQCRRDLRPADCYMCFSQARLVLSRCVPKAAGRIYLDGCFLRYDDYSFIRESVDPTHDIGICVSPTVGNDTARRVTATVSNVTEEAAERGFAVDGGDGVFALAQCWSTLNKGRCKICLTEAAKKVQECVPSGEGKSLFTGCILRYSRHKFYNDVSPPNIKDSTSTSTERPGVWTIVAFVLSVIVGISLIVLAAFMCCHRMSSRRKISDSGGLAPDFAFVAGFSFMYDLLENATDNFDPANKLGQGGAASVFKGTLPTGKTVAVKRLSFNKRQWTEGFFNEVNLISGIQHKNVVKLLGCSIEGPESLLVYEFVPNGSLDQVLFGKGSEDALNWEKRFQIICGIAEGLAYLHEGSGTKIIHRDIKSSNILFDENMNPKIANFGLARIVTGNKSHLRTGNSKTLGYTAPEYVSNGQLTEKADIYAFGVLIVEIVCGKKNSDQIPGSTSLLHSVWKNYKANNITASVDPVLQGKLTVDEASNTLQAGLLCTQSTVTLRPSMSEVVQMLTKKDYAIPSPKQQPFFNFSGLSQNDRTVSSIGLASARSSFHSTTSSLIPNDDLTVQGNSFPHSDKFIAGSPDSNFQLNMGAPEPR</sequence>
<dbReference type="FunFam" id="3.30.200.20:FF:000177">
    <property type="entry name" value="Cysteine-rich receptor-like protein kinase 2"/>
    <property type="match status" value="1"/>
</dbReference>
<evidence type="ECO:0000256" key="1">
    <source>
        <dbReference type="ARBA" id="ARBA00022527"/>
    </source>
</evidence>
<dbReference type="InterPro" id="IPR002902">
    <property type="entry name" value="GNK2"/>
</dbReference>
<dbReference type="Gramene" id="KOM32788">
    <property type="protein sequence ID" value="KOM32788"/>
    <property type="gene ID" value="LR48_Vigan01g234400"/>
</dbReference>
<gene>
    <name evidence="14" type="ORF">LR48_Vigan01g234400</name>
</gene>
<keyword evidence="5" id="KW-0547">Nucleotide-binding</keyword>